<evidence type="ECO:0000313" key="1">
    <source>
        <dbReference type="EMBL" id="ETL44906.1"/>
    </source>
</evidence>
<gene>
    <name evidence="1" type="ORF">L916_04886</name>
    <name evidence="2" type="ORF">L917_04786</name>
</gene>
<dbReference type="AlphaFoldDB" id="W2JEQ4"/>
<name>W2JEQ4_PHYNI</name>
<evidence type="ECO:0000313" key="2">
    <source>
        <dbReference type="EMBL" id="ETL98060.1"/>
    </source>
</evidence>
<accession>W2JEQ4</accession>
<dbReference type="Proteomes" id="UP000054423">
    <property type="component" value="Unassembled WGS sequence"/>
</dbReference>
<dbReference type="EMBL" id="KI671863">
    <property type="protein sequence ID" value="ETL44906.1"/>
    <property type="molecule type" value="Genomic_DNA"/>
</dbReference>
<sequence length="74" mass="8384">MARTHCPALLETVSDQCTPIGRRIACRVVCVTWATLDQTVLRLCARRTMTRSLLAKDSEPFRFKSAQTQPLILH</sequence>
<evidence type="ECO:0000313" key="3">
    <source>
        <dbReference type="Proteomes" id="UP000053864"/>
    </source>
</evidence>
<organism evidence="1 3">
    <name type="scientific">Phytophthora nicotianae</name>
    <name type="common">Potato buckeye rot agent</name>
    <name type="synonym">Phytophthora parasitica</name>
    <dbReference type="NCBI Taxonomy" id="4792"/>
    <lineage>
        <taxon>Eukaryota</taxon>
        <taxon>Sar</taxon>
        <taxon>Stramenopiles</taxon>
        <taxon>Oomycota</taxon>
        <taxon>Peronosporomycetes</taxon>
        <taxon>Peronosporales</taxon>
        <taxon>Peronosporaceae</taxon>
        <taxon>Phytophthora</taxon>
    </lineage>
</organism>
<protein>
    <submittedName>
        <fullName evidence="1">Uncharacterized protein</fullName>
    </submittedName>
</protein>
<dbReference type="EMBL" id="KI678598">
    <property type="protein sequence ID" value="ETL98060.1"/>
    <property type="molecule type" value="Genomic_DNA"/>
</dbReference>
<dbReference type="Proteomes" id="UP000053864">
    <property type="component" value="Unassembled WGS sequence"/>
</dbReference>
<proteinExistence type="predicted"/>
<reference evidence="2" key="1">
    <citation type="submission" date="2013-11" db="EMBL/GenBank/DDBJ databases">
        <title>The Genome Sequence of Phytophthora parasitica CHvinca01.</title>
        <authorList>
            <consortium name="The Broad Institute Genomics Platform"/>
            <person name="Russ C."/>
            <person name="Tyler B."/>
            <person name="Panabieres F."/>
            <person name="Shan W."/>
            <person name="Tripathy S."/>
            <person name="Grunwald N."/>
            <person name="Machado M."/>
            <person name="Johnson C.S."/>
            <person name="Arredondo F."/>
            <person name="Hong C."/>
            <person name="Coffey M."/>
            <person name="Young S.K."/>
            <person name="Zeng Q."/>
            <person name="Gargeya S."/>
            <person name="Fitzgerald M."/>
            <person name="Abouelleil A."/>
            <person name="Alvarado L."/>
            <person name="Chapman S.B."/>
            <person name="Gainer-Dewar J."/>
            <person name="Goldberg J."/>
            <person name="Griggs A."/>
            <person name="Gujja S."/>
            <person name="Hansen M."/>
            <person name="Howarth C."/>
            <person name="Imamovic A."/>
            <person name="Ireland A."/>
            <person name="Larimer J."/>
            <person name="McCowan C."/>
            <person name="Murphy C."/>
            <person name="Pearson M."/>
            <person name="Poon T.W."/>
            <person name="Priest M."/>
            <person name="Roberts A."/>
            <person name="Saif S."/>
            <person name="Shea T."/>
            <person name="Sykes S."/>
            <person name="Wortman J."/>
            <person name="Nusbaum C."/>
            <person name="Birren B."/>
        </authorList>
    </citation>
    <scope>NUCLEOTIDE SEQUENCE [LARGE SCALE GENOMIC DNA]</scope>
    <source>
        <strain evidence="2">CHvinca01</strain>
    </source>
</reference>
<reference evidence="1 3" key="2">
    <citation type="submission" date="2013-11" db="EMBL/GenBank/DDBJ databases">
        <title>The Genome Sequence of Phytophthora parasitica CJ05E6.</title>
        <authorList>
            <consortium name="The Broad Institute Genomics Platform"/>
            <person name="Russ C."/>
            <person name="Tyler B."/>
            <person name="Panabieres F."/>
            <person name="Shan W."/>
            <person name="Tripathy S."/>
            <person name="Grunwald N."/>
            <person name="Machado M."/>
            <person name="Johnson C.S."/>
            <person name="Arredondo F."/>
            <person name="Hong C."/>
            <person name="Coffey M."/>
            <person name="Young S.K."/>
            <person name="Zeng Q."/>
            <person name="Gargeya S."/>
            <person name="Fitzgerald M."/>
            <person name="Abouelleil A."/>
            <person name="Alvarado L."/>
            <person name="Chapman S.B."/>
            <person name="Gainer-Dewar J."/>
            <person name="Goldberg J."/>
            <person name="Griggs A."/>
            <person name="Gujja S."/>
            <person name="Hansen M."/>
            <person name="Howarth C."/>
            <person name="Imamovic A."/>
            <person name="Ireland A."/>
            <person name="Larimer J."/>
            <person name="McCowan C."/>
            <person name="Murphy C."/>
            <person name="Pearson M."/>
            <person name="Poon T.W."/>
            <person name="Priest M."/>
            <person name="Roberts A."/>
            <person name="Saif S."/>
            <person name="Shea T."/>
            <person name="Sykes S."/>
            <person name="Wortman J."/>
            <person name="Nusbaum C."/>
            <person name="Birren B."/>
        </authorList>
    </citation>
    <scope>NUCLEOTIDE SEQUENCE [LARGE SCALE GENOMIC DNA]</scope>
    <source>
        <strain evidence="1 3">CJ05E6</strain>
    </source>
</reference>